<sequence>MERTCSLLRTRCVHQQERSSKPAIQRNHNASSAPQDLTAAEQKRDPILSMAAKLKAAPVSKPVVRSREDLESILSQAIEPISEELWAVMIEEGLAEEEQAQARAQVFEGHKTGQFEVVTVYPALVEAVKNIGRLAGPEKAAKVYGKFWGDDSKGDPQPIYTYEYQPEYEEEALRLLDGACRSDYRVVAAVCGLKLPTSGQKMFITADKRLVRALNKHAKQLHARLNLTILDPKDFVKLL</sequence>
<keyword evidence="3" id="KW-1185">Reference proteome</keyword>
<feature type="compositionally biased region" description="Polar residues" evidence="1">
    <location>
        <begin position="26"/>
        <end position="35"/>
    </location>
</feature>
<dbReference type="AlphaFoldDB" id="A0A0U9HT59"/>
<evidence type="ECO:0000313" key="3">
    <source>
        <dbReference type="Proteomes" id="UP000054558"/>
    </source>
</evidence>
<evidence type="ECO:0000256" key="1">
    <source>
        <dbReference type="SAM" id="MobiDB-lite"/>
    </source>
</evidence>
<name>A0A0U9HT59_KLENI</name>
<dbReference type="EMBL" id="DF237150">
    <property type="protein sequence ID" value="GAQ84685.1"/>
    <property type="molecule type" value="Genomic_DNA"/>
</dbReference>
<evidence type="ECO:0000313" key="2">
    <source>
        <dbReference type="EMBL" id="GAQ84685.1"/>
    </source>
</evidence>
<feature type="region of interest" description="Disordered" evidence="1">
    <location>
        <begin position="16"/>
        <end position="40"/>
    </location>
</feature>
<gene>
    <name evidence="2" type="ORF">KFL_002010010</name>
</gene>
<accession>A0A0U9HT59</accession>
<proteinExistence type="predicted"/>
<protein>
    <submittedName>
        <fullName evidence="2">Uncharacterized protein</fullName>
    </submittedName>
</protein>
<organism evidence="2 3">
    <name type="scientific">Klebsormidium nitens</name>
    <name type="common">Green alga</name>
    <name type="synonym">Ulothrix nitens</name>
    <dbReference type="NCBI Taxonomy" id="105231"/>
    <lineage>
        <taxon>Eukaryota</taxon>
        <taxon>Viridiplantae</taxon>
        <taxon>Streptophyta</taxon>
        <taxon>Klebsormidiophyceae</taxon>
        <taxon>Klebsormidiales</taxon>
        <taxon>Klebsormidiaceae</taxon>
        <taxon>Klebsormidium</taxon>
    </lineage>
</organism>
<dbReference type="Proteomes" id="UP000054558">
    <property type="component" value="Unassembled WGS sequence"/>
</dbReference>
<reference evidence="2 3" key="1">
    <citation type="journal article" date="2014" name="Nat. Commun.">
        <title>Klebsormidium flaccidum genome reveals primary factors for plant terrestrial adaptation.</title>
        <authorList>
            <person name="Hori K."/>
            <person name="Maruyama F."/>
            <person name="Fujisawa T."/>
            <person name="Togashi T."/>
            <person name="Yamamoto N."/>
            <person name="Seo M."/>
            <person name="Sato S."/>
            <person name="Yamada T."/>
            <person name="Mori H."/>
            <person name="Tajima N."/>
            <person name="Moriyama T."/>
            <person name="Ikeuchi M."/>
            <person name="Watanabe M."/>
            <person name="Wada H."/>
            <person name="Kobayashi K."/>
            <person name="Saito M."/>
            <person name="Masuda T."/>
            <person name="Sasaki-Sekimoto Y."/>
            <person name="Mashiguchi K."/>
            <person name="Awai K."/>
            <person name="Shimojima M."/>
            <person name="Masuda S."/>
            <person name="Iwai M."/>
            <person name="Nobusawa T."/>
            <person name="Narise T."/>
            <person name="Kondo S."/>
            <person name="Saito H."/>
            <person name="Sato R."/>
            <person name="Murakawa M."/>
            <person name="Ihara Y."/>
            <person name="Oshima-Yamada Y."/>
            <person name="Ohtaka K."/>
            <person name="Satoh M."/>
            <person name="Sonobe K."/>
            <person name="Ishii M."/>
            <person name="Ohtani R."/>
            <person name="Kanamori-Sato M."/>
            <person name="Honoki R."/>
            <person name="Miyazaki D."/>
            <person name="Mochizuki H."/>
            <person name="Umetsu J."/>
            <person name="Higashi K."/>
            <person name="Shibata D."/>
            <person name="Kamiya Y."/>
            <person name="Sato N."/>
            <person name="Nakamura Y."/>
            <person name="Tabata S."/>
            <person name="Ida S."/>
            <person name="Kurokawa K."/>
            <person name="Ohta H."/>
        </authorList>
    </citation>
    <scope>NUCLEOTIDE SEQUENCE [LARGE SCALE GENOMIC DNA]</scope>
    <source>
        <strain evidence="2 3">NIES-2285</strain>
    </source>
</reference>